<reference evidence="2 3" key="1">
    <citation type="submission" date="2019-10" db="EMBL/GenBank/DDBJ databases">
        <authorList>
            <person name="Palmer J.M."/>
        </authorList>
    </citation>
    <scope>NUCLEOTIDE SEQUENCE [LARGE SCALE GENOMIC DNA]</scope>
    <source>
        <strain evidence="2 3">TWF696</strain>
    </source>
</reference>
<dbReference type="EMBL" id="JAVHNQ010000004">
    <property type="protein sequence ID" value="KAK6349569.1"/>
    <property type="molecule type" value="Genomic_DNA"/>
</dbReference>
<feature type="chain" id="PRO_5043810336" evidence="1">
    <location>
        <begin position="19"/>
        <end position="152"/>
    </location>
</feature>
<dbReference type="Proteomes" id="UP001375240">
    <property type="component" value="Unassembled WGS sequence"/>
</dbReference>
<organism evidence="2 3">
    <name type="scientific">Orbilia brochopaga</name>
    <dbReference type="NCBI Taxonomy" id="3140254"/>
    <lineage>
        <taxon>Eukaryota</taxon>
        <taxon>Fungi</taxon>
        <taxon>Dikarya</taxon>
        <taxon>Ascomycota</taxon>
        <taxon>Pezizomycotina</taxon>
        <taxon>Orbiliomycetes</taxon>
        <taxon>Orbiliales</taxon>
        <taxon>Orbiliaceae</taxon>
        <taxon>Orbilia</taxon>
    </lineage>
</organism>
<keyword evidence="3" id="KW-1185">Reference proteome</keyword>
<name>A0AAV9UVB0_9PEZI</name>
<protein>
    <submittedName>
        <fullName evidence="2">Uncharacterized protein</fullName>
    </submittedName>
</protein>
<comment type="caution">
    <text evidence="2">The sequence shown here is derived from an EMBL/GenBank/DDBJ whole genome shotgun (WGS) entry which is preliminary data.</text>
</comment>
<evidence type="ECO:0000313" key="3">
    <source>
        <dbReference type="Proteomes" id="UP001375240"/>
    </source>
</evidence>
<dbReference type="AlphaFoldDB" id="A0AAV9UVB0"/>
<proteinExistence type="predicted"/>
<evidence type="ECO:0000313" key="2">
    <source>
        <dbReference type="EMBL" id="KAK6349569.1"/>
    </source>
</evidence>
<sequence length="152" mass="16435">MSFIQLLKSIVTLLMAMAVIPPHLNPPQPNERNGLFNEFVISGGESMSISQIWENVNKVLMLNVTEAVLGRIQGVVSRLVPPSNNGPVDVLKDLLCVLQNGHGTDEAGRSAPASGYRVSGKINGWDFWVHHATPPTLCDSSQAVLDDFGFGK</sequence>
<accession>A0AAV9UVB0</accession>
<gene>
    <name evidence="2" type="ORF">TWF696_005854</name>
</gene>
<keyword evidence="1" id="KW-0732">Signal</keyword>
<feature type="signal peptide" evidence="1">
    <location>
        <begin position="1"/>
        <end position="18"/>
    </location>
</feature>
<evidence type="ECO:0000256" key="1">
    <source>
        <dbReference type="SAM" id="SignalP"/>
    </source>
</evidence>